<dbReference type="InterPro" id="IPR039843">
    <property type="entry name" value="KXD1-like"/>
</dbReference>
<dbReference type="PANTHER" id="PTHR13511:SF0">
    <property type="entry name" value="KXDL MOTIF-CONTAINING PROTEIN 1"/>
    <property type="match status" value="1"/>
</dbReference>
<name>A0A2Y9LWQ6_DELLE</name>
<dbReference type="KEGG" id="dle:111166600"/>
<dbReference type="CTD" id="79036"/>
<dbReference type="AlphaFoldDB" id="A0A2Y9LWQ6"/>
<dbReference type="GO" id="GO:0032418">
    <property type="term" value="P:lysosome localization"/>
    <property type="evidence" value="ECO:0007669"/>
    <property type="project" value="TreeGrafter"/>
</dbReference>
<evidence type="ECO:0000313" key="5">
    <source>
        <dbReference type="RefSeq" id="XP_022414144.1"/>
    </source>
</evidence>
<dbReference type="RefSeq" id="XP_022414144.1">
    <property type="nucleotide sequence ID" value="XM_022558436.2"/>
</dbReference>
<dbReference type="GeneID" id="111166600"/>
<dbReference type="PANTHER" id="PTHR13511">
    <property type="entry name" value="KXDL MOTIF-CONTAINING PROTEIN 1"/>
    <property type="match status" value="1"/>
</dbReference>
<dbReference type="Pfam" id="PF10241">
    <property type="entry name" value="KxDL"/>
    <property type="match status" value="1"/>
</dbReference>
<dbReference type="InParanoid" id="A0A2Y9LWQ6"/>
<evidence type="ECO:0000256" key="1">
    <source>
        <dbReference type="ARBA" id="ARBA00005913"/>
    </source>
</evidence>
<dbReference type="GO" id="GO:0099078">
    <property type="term" value="C:BORC complex"/>
    <property type="evidence" value="ECO:0007669"/>
    <property type="project" value="TreeGrafter"/>
</dbReference>
<comment type="similarity">
    <text evidence="1">Belongs to the KXD1 family.</text>
</comment>
<organism evidence="4 5">
    <name type="scientific">Delphinapterus leucas</name>
    <name type="common">Beluga whale</name>
    <dbReference type="NCBI Taxonomy" id="9749"/>
    <lineage>
        <taxon>Eukaryota</taxon>
        <taxon>Metazoa</taxon>
        <taxon>Chordata</taxon>
        <taxon>Craniata</taxon>
        <taxon>Vertebrata</taxon>
        <taxon>Euteleostomi</taxon>
        <taxon>Mammalia</taxon>
        <taxon>Eutheria</taxon>
        <taxon>Laurasiatheria</taxon>
        <taxon>Artiodactyla</taxon>
        <taxon>Whippomorpha</taxon>
        <taxon>Cetacea</taxon>
        <taxon>Odontoceti</taxon>
        <taxon>Monodontidae</taxon>
        <taxon>Delphinapterus</taxon>
    </lineage>
</organism>
<dbReference type="STRING" id="9749.A0A2Y9LWQ6"/>
<evidence type="ECO:0000313" key="4">
    <source>
        <dbReference type="Proteomes" id="UP000248483"/>
    </source>
</evidence>
<dbReference type="InterPro" id="IPR019371">
    <property type="entry name" value="KxDL_dom"/>
</dbReference>
<gene>
    <name evidence="5" type="primary">KXD1</name>
</gene>
<sequence length="196" mass="22513">MDPPDSASRVFCSRILSMVNADDVNAIILAQKNMLDRFEKTNEMLLNFNNLSSARLQQMSERFLHHTRTLVEMKRDLDSIFRRIRTSLKRKMRLPDFAGPSQAGFHEDRERRCPSPQPHRMLDTAPGAPITTAAVNNCCWGAEAWNKLALQLYFWLTVLLLLFRGQPHLLAEQVPQIEGNMFPWSMLCAEITRQAG</sequence>
<evidence type="ECO:0000259" key="3">
    <source>
        <dbReference type="Pfam" id="PF10241"/>
    </source>
</evidence>
<feature type="domain" description="KxDL" evidence="3">
    <location>
        <begin position="14"/>
        <end position="92"/>
    </location>
</feature>
<protein>
    <recommendedName>
        <fullName evidence="2">KxDL motif-containing protein 1</fullName>
    </recommendedName>
</protein>
<proteinExistence type="inferred from homology"/>
<keyword evidence="4" id="KW-1185">Reference proteome</keyword>
<evidence type="ECO:0000256" key="2">
    <source>
        <dbReference type="ARBA" id="ARBA00014719"/>
    </source>
</evidence>
<reference evidence="5" key="1">
    <citation type="submission" date="2025-08" db="UniProtKB">
        <authorList>
            <consortium name="RefSeq"/>
        </authorList>
    </citation>
    <scope>IDENTIFICATION</scope>
    <source>
        <tissue evidence="5">Blood</tissue>
    </source>
</reference>
<accession>A0A2Y9LWQ6</accession>
<dbReference type="Proteomes" id="UP000248483">
    <property type="component" value="Unplaced"/>
</dbReference>